<name>A0A6H0ZQM2_9HYPH</name>
<accession>A0A6H0ZQM2</accession>
<evidence type="ECO:0000313" key="1">
    <source>
        <dbReference type="EMBL" id="QIX22387.1"/>
    </source>
</evidence>
<proteinExistence type="predicted"/>
<evidence type="ECO:0000313" key="2">
    <source>
        <dbReference type="Proteomes" id="UP000500870"/>
    </source>
</evidence>
<sequence>MHQLKTETIKIRSPRVHIDWASALRNVGDVAQMTESYRDVRAAVTDARTAFVDESRKYKSPIDEYEFNTSIANVLFNTGFHRDRKGDVHRLADLIQIDFPRIGNELGRPCLRFSIQVTLEDGSLFTSRETLEWLLNDGLAIESYSDQHPEAFVETARALDAYMTDVERVVRDKLVRVVKLSRPIRYTIVVARHEDGTPVSMRLVPGADDVPMAFPDNASATLTQRELSLWGEMLGCSPQDQPVYEVRHVNRLAKALRAELVKWHGDVLAKPEAA</sequence>
<organism evidence="1 2">
    <name type="scientific">Agrobacterium pusense</name>
    <dbReference type="NCBI Taxonomy" id="648995"/>
    <lineage>
        <taxon>Bacteria</taxon>
        <taxon>Pseudomonadati</taxon>
        <taxon>Pseudomonadota</taxon>
        <taxon>Alphaproteobacteria</taxon>
        <taxon>Hyphomicrobiales</taxon>
        <taxon>Rhizobiaceae</taxon>
        <taxon>Rhizobium/Agrobacterium group</taxon>
        <taxon>Agrobacterium</taxon>
    </lineage>
</organism>
<protein>
    <submittedName>
        <fullName evidence="1">Uncharacterized protein</fullName>
    </submittedName>
</protein>
<reference evidence="1 2" key="1">
    <citation type="submission" date="2020-04" db="EMBL/GenBank/DDBJ databases">
        <title>FDA dAtabase for Regulatory Grade micrObial Sequences (FDA-ARGOS): Supporting development and validation of Infectious Disease Dx tests.</title>
        <authorList>
            <person name="Sciortino C."/>
            <person name="Tallon L."/>
            <person name="Sadzewicz L."/>
            <person name="Vavikolanu K."/>
            <person name="Mehta A."/>
            <person name="Aluvathingal J."/>
            <person name="Nadendla S."/>
            <person name="Nandy P."/>
            <person name="Geyer C."/>
            <person name="Yan Y."/>
            <person name="Sichtig H."/>
        </authorList>
    </citation>
    <scope>NUCLEOTIDE SEQUENCE [LARGE SCALE GENOMIC DNA]</scope>
    <source>
        <strain evidence="1 2">FDAARGOS_633</strain>
    </source>
</reference>
<dbReference type="RefSeq" id="WP_177319270.1">
    <property type="nucleotide sequence ID" value="NZ_CP050898.1"/>
</dbReference>
<dbReference type="Proteomes" id="UP000500870">
    <property type="component" value="Chromosome 1"/>
</dbReference>
<gene>
    <name evidence="1" type="ORF">FOB41_15155</name>
</gene>
<dbReference type="AlphaFoldDB" id="A0A6H0ZQM2"/>
<dbReference type="EMBL" id="CP050898">
    <property type="protein sequence ID" value="QIX22387.1"/>
    <property type="molecule type" value="Genomic_DNA"/>
</dbReference>